<feature type="domain" description="Class II aldolase/adducin N-terminal" evidence="3">
    <location>
        <begin position="10"/>
        <end position="188"/>
    </location>
</feature>
<evidence type="ECO:0000313" key="5">
    <source>
        <dbReference type="Proteomes" id="UP000245133"/>
    </source>
</evidence>
<comment type="caution">
    <text evidence="4">The sequence shown here is derived from an EMBL/GenBank/DDBJ whole genome shotgun (WGS) entry which is preliminary data.</text>
</comment>
<keyword evidence="2" id="KW-0456">Lyase</keyword>
<proteinExistence type="predicted"/>
<dbReference type="SUPFAM" id="SSF53639">
    <property type="entry name" value="AraD/HMP-PK domain-like"/>
    <property type="match status" value="1"/>
</dbReference>
<evidence type="ECO:0000256" key="2">
    <source>
        <dbReference type="ARBA" id="ARBA00023239"/>
    </source>
</evidence>
<sequence length="218" mass="24290">MKDSLVTAKKIVRDTGIQLLRDGLITRTWGNISQRIDKDHFVITPTGRTYEDLEPEDIVKVNMHNLKHEGVIKPSYEKGLHSQTYVLRQDVHAIIHTHQLHASVVASARRNIPLLSKSMAETIGGEVLCTDYALPGSKKLIRSAITCLERSGSKAVLLANHGVLCIGKDMKDAFAVALELETAAQALVQREFQMRSGLKYSAKHIREWYVSTFGVGVF</sequence>
<dbReference type="GO" id="GO:0019323">
    <property type="term" value="P:pentose catabolic process"/>
    <property type="evidence" value="ECO:0007669"/>
    <property type="project" value="TreeGrafter"/>
</dbReference>
<evidence type="ECO:0000259" key="3">
    <source>
        <dbReference type="SMART" id="SM01007"/>
    </source>
</evidence>
<dbReference type="Pfam" id="PF00596">
    <property type="entry name" value="Aldolase_II"/>
    <property type="match status" value="1"/>
</dbReference>
<evidence type="ECO:0000256" key="1">
    <source>
        <dbReference type="ARBA" id="ARBA00022723"/>
    </source>
</evidence>
<evidence type="ECO:0000313" key="4">
    <source>
        <dbReference type="EMBL" id="GBF50615.1"/>
    </source>
</evidence>
<gene>
    <name evidence="4" type="ORF">LPTSP4_21410</name>
</gene>
<dbReference type="Gene3D" id="3.40.225.10">
    <property type="entry name" value="Class II aldolase/adducin N-terminal domain"/>
    <property type="match status" value="1"/>
</dbReference>
<dbReference type="GO" id="GO:0046872">
    <property type="term" value="F:metal ion binding"/>
    <property type="evidence" value="ECO:0007669"/>
    <property type="project" value="UniProtKB-KW"/>
</dbReference>
<dbReference type="GO" id="GO:0016832">
    <property type="term" value="F:aldehyde-lyase activity"/>
    <property type="evidence" value="ECO:0007669"/>
    <property type="project" value="TreeGrafter"/>
</dbReference>
<dbReference type="InterPro" id="IPR036409">
    <property type="entry name" value="Aldolase_II/adducin_N_sf"/>
</dbReference>
<name>A0A2P2E155_9LEPT</name>
<dbReference type="SMART" id="SM01007">
    <property type="entry name" value="Aldolase_II"/>
    <property type="match status" value="1"/>
</dbReference>
<dbReference type="EMBL" id="BFBB01000005">
    <property type="protein sequence ID" value="GBF50615.1"/>
    <property type="molecule type" value="Genomic_DNA"/>
</dbReference>
<dbReference type="OrthoDB" id="9794581at2"/>
<reference evidence="4 5" key="1">
    <citation type="submission" date="2018-02" db="EMBL/GenBank/DDBJ databases">
        <title>Novel Leptospira species isolated from soil and water in Japan.</title>
        <authorList>
            <person name="Nakao R."/>
            <person name="Masuzawa T."/>
        </authorList>
    </citation>
    <scope>NUCLEOTIDE SEQUENCE [LARGE SCALE GENOMIC DNA]</scope>
    <source>
        <strain evidence="4 5">YH101</strain>
    </source>
</reference>
<dbReference type="PANTHER" id="PTHR22789">
    <property type="entry name" value="FUCULOSE PHOSPHATE ALDOLASE"/>
    <property type="match status" value="1"/>
</dbReference>
<dbReference type="PANTHER" id="PTHR22789:SF0">
    <property type="entry name" value="3-OXO-TETRONATE 4-PHOSPHATE DECARBOXYLASE-RELATED"/>
    <property type="match status" value="1"/>
</dbReference>
<protein>
    <submittedName>
        <fullName evidence="4">Putative L-ribulose-5-phosphate 4-epimerase</fullName>
    </submittedName>
</protein>
<dbReference type="RefSeq" id="WP_108976522.1">
    <property type="nucleotide sequence ID" value="NZ_BFBB01000005.1"/>
</dbReference>
<dbReference type="Proteomes" id="UP000245133">
    <property type="component" value="Unassembled WGS sequence"/>
</dbReference>
<dbReference type="GO" id="GO:0005829">
    <property type="term" value="C:cytosol"/>
    <property type="evidence" value="ECO:0007669"/>
    <property type="project" value="TreeGrafter"/>
</dbReference>
<dbReference type="InterPro" id="IPR050197">
    <property type="entry name" value="Aldolase_class_II_sugar_metab"/>
</dbReference>
<dbReference type="AlphaFoldDB" id="A0A2P2E155"/>
<dbReference type="InterPro" id="IPR001303">
    <property type="entry name" value="Aldolase_II/adducin_N"/>
</dbReference>
<keyword evidence="1" id="KW-0479">Metal-binding</keyword>
<organism evidence="4 5">
    <name type="scientific">Leptospira ryugenii</name>
    <dbReference type="NCBI Taxonomy" id="1917863"/>
    <lineage>
        <taxon>Bacteria</taxon>
        <taxon>Pseudomonadati</taxon>
        <taxon>Spirochaetota</taxon>
        <taxon>Spirochaetia</taxon>
        <taxon>Leptospirales</taxon>
        <taxon>Leptospiraceae</taxon>
        <taxon>Leptospira</taxon>
    </lineage>
</organism>
<keyword evidence="5" id="KW-1185">Reference proteome</keyword>
<accession>A0A2P2E155</accession>